<gene>
    <name evidence="1" type="ORF">MTR67_031259</name>
</gene>
<evidence type="ECO:0000313" key="1">
    <source>
        <dbReference type="EMBL" id="WMV37874.1"/>
    </source>
</evidence>
<dbReference type="AlphaFoldDB" id="A0AAF0U259"/>
<protein>
    <submittedName>
        <fullName evidence="1">Uncharacterized protein</fullName>
    </submittedName>
</protein>
<dbReference type="Proteomes" id="UP001234989">
    <property type="component" value="Chromosome 7"/>
</dbReference>
<accession>A0AAF0U259</accession>
<dbReference type="EMBL" id="CP133618">
    <property type="protein sequence ID" value="WMV37874.1"/>
    <property type="molecule type" value="Genomic_DNA"/>
</dbReference>
<name>A0AAF0U259_SOLVR</name>
<evidence type="ECO:0000313" key="2">
    <source>
        <dbReference type="Proteomes" id="UP001234989"/>
    </source>
</evidence>
<reference evidence="1" key="1">
    <citation type="submission" date="2023-08" db="EMBL/GenBank/DDBJ databases">
        <title>A de novo genome assembly of Solanum verrucosum Schlechtendal, a Mexican diploid species geographically isolated from the other diploid A-genome species in potato relatives.</title>
        <authorList>
            <person name="Hosaka K."/>
        </authorList>
    </citation>
    <scope>NUCLEOTIDE SEQUENCE</scope>
    <source>
        <tissue evidence="1">Young leaves</tissue>
    </source>
</reference>
<organism evidence="1 2">
    <name type="scientific">Solanum verrucosum</name>
    <dbReference type="NCBI Taxonomy" id="315347"/>
    <lineage>
        <taxon>Eukaryota</taxon>
        <taxon>Viridiplantae</taxon>
        <taxon>Streptophyta</taxon>
        <taxon>Embryophyta</taxon>
        <taxon>Tracheophyta</taxon>
        <taxon>Spermatophyta</taxon>
        <taxon>Magnoliopsida</taxon>
        <taxon>eudicotyledons</taxon>
        <taxon>Gunneridae</taxon>
        <taxon>Pentapetalae</taxon>
        <taxon>asterids</taxon>
        <taxon>lamiids</taxon>
        <taxon>Solanales</taxon>
        <taxon>Solanaceae</taxon>
        <taxon>Solanoideae</taxon>
        <taxon>Solaneae</taxon>
        <taxon>Solanum</taxon>
    </lineage>
</organism>
<keyword evidence="2" id="KW-1185">Reference proteome</keyword>
<proteinExistence type="predicted"/>
<sequence length="90" mass="10323">MITSLDERKFVQTNPSIKYCGYCNCIPYSRHEFCGTCSASALSVKPRVIDVARFTPITRTLQTRLHRLPRTLELCALIPSLSRHEPTPWE</sequence>